<evidence type="ECO:0000256" key="2">
    <source>
        <dbReference type="SAM" id="Phobius"/>
    </source>
</evidence>
<dbReference type="AlphaFoldDB" id="A0A399RGN3"/>
<keyword evidence="2" id="KW-0812">Transmembrane</keyword>
<proteinExistence type="predicted"/>
<feature type="transmembrane region" description="Helical" evidence="2">
    <location>
        <begin position="20"/>
        <end position="41"/>
    </location>
</feature>
<dbReference type="GO" id="GO:0005886">
    <property type="term" value="C:plasma membrane"/>
    <property type="evidence" value="ECO:0007669"/>
    <property type="project" value="TreeGrafter"/>
</dbReference>
<accession>A0A399RGN3</accession>
<evidence type="ECO:0008006" key="5">
    <source>
        <dbReference type="Google" id="ProtNLM"/>
    </source>
</evidence>
<protein>
    <recommendedName>
        <fullName evidence="5">Exopolysaccharide biosynthesis protein</fullName>
    </recommendedName>
</protein>
<comment type="caution">
    <text evidence="3">The sequence shown here is derived from an EMBL/GenBank/DDBJ whole genome shotgun (WGS) entry which is preliminary data.</text>
</comment>
<dbReference type="EMBL" id="QWGA01000006">
    <property type="protein sequence ID" value="RIJ29624.1"/>
    <property type="molecule type" value="Genomic_DNA"/>
</dbReference>
<dbReference type="PANTHER" id="PTHR32309:SF13">
    <property type="entry name" value="FERRIC ENTEROBACTIN TRANSPORT PROTEIN FEPE"/>
    <property type="match status" value="1"/>
</dbReference>
<dbReference type="Proteomes" id="UP000265845">
    <property type="component" value="Unassembled WGS sequence"/>
</dbReference>
<dbReference type="InterPro" id="IPR050445">
    <property type="entry name" value="Bact_polysacc_biosynth/exp"/>
</dbReference>
<organism evidence="3 4">
    <name type="scientific">Henriciella algicola</name>
    <dbReference type="NCBI Taxonomy" id="1608422"/>
    <lineage>
        <taxon>Bacteria</taxon>
        <taxon>Pseudomonadati</taxon>
        <taxon>Pseudomonadota</taxon>
        <taxon>Alphaproteobacteria</taxon>
        <taxon>Hyphomonadales</taxon>
        <taxon>Hyphomonadaceae</taxon>
        <taxon>Henriciella</taxon>
    </lineage>
</organism>
<keyword evidence="1" id="KW-0175">Coiled coil</keyword>
<evidence type="ECO:0000313" key="3">
    <source>
        <dbReference type="EMBL" id="RIJ29624.1"/>
    </source>
</evidence>
<dbReference type="OrthoDB" id="6148968at2"/>
<name>A0A399RGN3_9PROT</name>
<gene>
    <name evidence="3" type="ORF">D1222_09560</name>
</gene>
<reference evidence="3 4" key="1">
    <citation type="submission" date="2018-08" db="EMBL/GenBank/DDBJ databases">
        <title>Henriciella mobilis sp. nov., isolated from seawater.</title>
        <authorList>
            <person name="Cheng H."/>
            <person name="Wu Y.-H."/>
            <person name="Xu X.-W."/>
            <person name="Guo L.-L."/>
        </authorList>
    </citation>
    <scope>NUCLEOTIDE SEQUENCE [LARGE SCALE GENOMIC DNA]</scope>
    <source>
        <strain evidence="3 4">CCUG67844</strain>
    </source>
</reference>
<evidence type="ECO:0000313" key="4">
    <source>
        <dbReference type="Proteomes" id="UP000265845"/>
    </source>
</evidence>
<keyword evidence="2" id="KW-1133">Transmembrane helix</keyword>
<sequence length="458" mass="50047">MTRSWSFLRGGPAAGRFLRYLAVLAIGWSVILALADAIYVFTPRAYESGFTLILPGAGQSTSVNLDSLGQASSNASSPFGDHTLSPTENYKRIFQSYRLRGMVAERMGQTIAETPAPSIRLANQTNLIFVSVRSDSPGRAKLLAETWHAVFEQEVATLREEEQDLRRQAYETAIAGFEQAVEEARARIIAFQSEYGLTSTNQFQDIVSQTELLRLEISQASTEASVAESEITRLSSILELGPEEAADILSLLSDPSFQSIATARAEANALQAELSQMYGENHPEMLNAIEQQSGLHRGLAVRGQSLLGVERFHAVAEEYYTSDDERTQLISSLVSASAKLSGARKRHEVLSDQLTEMQTRVASLAGPATELDALMRDHQVAETVFASALAQLDANRTDTFASYPLTQTIEVPGLPESPATPSKKFLALGTFAVMFLFAIGLALLWIRLPIIRALLKTL</sequence>
<evidence type="ECO:0000256" key="1">
    <source>
        <dbReference type="SAM" id="Coils"/>
    </source>
</evidence>
<keyword evidence="4" id="KW-1185">Reference proteome</keyword>
<keyword evidence="2" id="KW-0472">Membrane</keyword>
<dbReference type="RefSeq" id="WP_119454030.1">
    <property type="nucleotide sequence ID" value="NZ_QWGA01000006.1"/>
</dbReference>
<dbReference type="GO" id="GO:0004713">
    <property type="term" value="F:protein tyrosine kinase activity"/>
    <property type="evidence" value="ECO:0007669"/>
    <property type="project" value="TreeGrafter"/>
</dbReference>
<dbReference type="PANTHER" id="PTHR32309">
    <property type="entry name" value="TYROSINE-PROTEIN KINASE"/>
    <property type="match status" value="1"/>
</dbReference>
<feature type="coiled-coil region" evidence="1">
    <location>
        <begin position="148"/>
        <end position="194"/>
    </location>
</feature>
<feature type="transmembrane region" description="Helical" evidence="2">
    <location>
        <begin position="425"/>
        <end position="446"/>
    </location>
</feature>